<dbReference type="AlphaFoldDB" id="Q7XVI6"/>
<reference evidence="2" key="1">
    <citation type="journal article" date="2005" name="Nature">
        <title>The map-based sequence of the rice genome.</title>
        <authorList>
            <consortium name="International rice genome sequencing project (IRGSP)"/>
            <person name="Matsumoto T."/>
            <person name="Wu J."/>
            <person name="Kanamori H."/>
            <person name="Katayose Y."/>
            <person name="Fujisawa M."/>
            <person name="Namiki N."/>
            <person name="Mizuno H."/>
            <person name="Yamamoto K."/>
            <person name="Antonio B.A."/>
            <person name="Baba T."/>
            <person name="Sakata K."/>
            <person name="Nagamura Y."/>
            <person name="Aoki H."/>
            <person name="Arikawa K."/>
            <person name="Arita K."/>
            <person name="Bito T."/>
            <person name="Chiden Y."/>
            <person name="Fujitsuka N."/>
            <person name="Fukunaka R."/>
            <person name="Hamada M."/>
            <person name="Harada C."/>
            <person name="Hayashi A."/>
            <person name="Hijishita S."/>
            <person name="Honda M."/>
            <person name="Hosokawa S."/>
            <person name="Ichikawa Y."/>
            <person name="Idonuma A."/>
            <person name="Iijima M."/>
            <person name="Ikeda M."/>
            <person name="Ikeno M."/>
            <person name="Ito K."/>
            <person name="Ito S."/>
            <person name="Ito T."/>
            <person name="Ito Y."/>
            <person name="Ito Y."/>
            <person name="Iwabuchi A."/>
            <person name="Kamiya K."/>
            <person name="Karasawa W."/>
            <person name="Kurita K."/>
            <person name="Katagiri S."/>
            <person name="Kikuta A."/>
            <person name="Kobayashi H."/>
            <person name="Kobayashi N."/>
            <person name="Machita K."/>
            <person name="Maehara T."/>
            <person name="Masukawa M."/>
            <person name="Mizubayashi T."/>
            <person name="Mukai Y."/>
            <person name="Nagasaki H."/>
            <person name="Nagata Y."/>
            <person name="Naito S."/>
            <person name="Nakashima M."/>
            <person name="Nakama Y."/>
            <person name="Nakamichi Y."/>
            <person name="Nakamura M."/>
            <person name="Meguro A."/>
            <person name="Negishi M."/>
            <person name="Ohta I."/>
            <person name="Ohta T."/>
            <person name="Okamoto M."/>
            <person name="Ono N."/>
            <person name="Saji S."/>
            <person name="Sakaguchi M."/>
            <person name="Sakai K."/>
            <person name="Shibata M."/>
            <person name="Shimokawa T."/>
            <person name="Song J."/>
            <person name="Takazaki Y."/>
            <person name="Terasawa K."/>
            <person name="Tsugane M."/>
            <person name="Tsuji K."/>
            <person name="Ueda S."/>
            <person name="Waki K."/>
            <person name="Yamagata H."/>
            <person name="Yamamoto M."/>
            <person name="Yamamoto S."/>
            <person name="Yamane H."/>
            <person name="Yoshiki S."/>
            <person name="Yoshihara R."/>
            <person name="Yukawa K."/>
            <person name="Zhong H."/>
            <person name="Yano M."/>
            <person name="Yuan Q."/>
            <person name="Ouyang S."/>
            <person name="Liu J."/>
            <person name="Jones K.M."/>
            <person name="Gansberger K."/>
            <person name="Moffat K."/>
            <person name="Hill J."/>
            <person name="Bera J."/>
            <person name="Fadrosh D."/>
            <person name="Jin S."/>
            <person name="Johri S."/>
            <person name="Kim M."/>
            <person name="Overton L."/>
            <person name="Reardon M."/>
            <person name="Tsitrin T."/>
            <person name="Vuong H."/>
            <person name="Weaver B."/>
            <person name="Ciecko A."/>
            <person name="Tallon L."/>
            <person name="Jackson J."/>
            <person name="Pai G."/>
            <person name="Aken S.V."/>
            <person name="Utterback T."/>
            <person name="Reidmuller S."/>
            <person name="Feldblyum T."/>
            <person name="Hsiao J."/>
            <person name="Zismann V."/>
            <person name="Iobst S."/>
            <person name="de Vazeille A.R."/>
            <person name="Buell C.R."/>
            <person name="Ying K."/>
            <person name="Li Y."/>
            <person name="Lu T."/>
            <person name="Huang Y."/>
            <person name="Zhao Q."/>
            <person name="Feng Q."/>
            <person name="Zhang L."/>
            <person name="Zhu J."/>
            <person name="Weng Q."/>
            <person name="Mu J."/>
            <person name="Lu Y."/>
            <person name="Fan D."/>
            <person name="Liu Y."/>
            <person name="Guan J."/>
            <person name="Zhang Y."/>
            <person name="Yu S."/>
            <person name="Liu X."/>
            <person name="Zhang Y."/>
            <person name="Hong G."/>
            <person name="Han B."/>
            <person name="Choisne N."/>
            <person name="Demange N."/>
            <person name="Orjeda G."/>
            <person name="Samain S."/>
            <person name="Cattolico L."/>
            <person name="Pelletier E."/>
            <person name="Couloux A."/>
            <person name="Segurens B."/>
            <person name="Wincker P."/>
            <person name="D'Hont A."/>
            <person name="Scarpelli C."/>
            <person name="Weissenbach J."/>
            <person name="Salanoubat M."/>
            <person name="Quetier F."/>
            <person name="Yu Y."/>
            <person name="Kim H.R."/>
            <person name="Rambo T."/>
            <person name="Currie J."/>
            <person name="Collura K."/>
            <person name="Luo M."/>
            <person name="Yang T."/>
            <person name="Ammiraju J.S.S."/>
            <person name="Engler F."/>
            <person name="Soderlund C."/>
            <person name="Wing R.A."/>
            <person name="Palmer L.E."/>
            <person name="de la Bastide M."/>
            <person name="Spiegel L."/>
            <person name="Nascimento L."/>
            <person name="Zutavern T."/>
            <person name="O'Shaughnessy A."/>
            <person name="Dike S."/>
            <person name="Dedhia N."/>
            <person name="Preston R."/>
            <person name="Balija V."/>
            <person name="McCombie W.R."/>
            <person name="Chow T."/>
            <person name="Chen H."/>
            <person name="Chung M."/>
            <person name="Chen C."/>
            <person name="Shaw J."/>
            <person name="Wu H."/>
            <person name="Hsiao K."/>
            <person name="Chao Y."/>
            <person name="Chu M."/>
            <person name="Cheng C."/>
            <person name="Hour A."/>
            <person name="Lee P."/>
            <person name="Lin S."/>
            <person name="Lin Y."/>
            <person name="Liou J."/>
            <person name="Liu S."/>
            <person name="Hsing Y."/>
            <person name="Raghuvanshi S."/>
            <person name="Mohanty A."/>
            <person name="Bharti A.K."/>
            <person name="Gaur A."/>
            <person name="Gupta V."/>
            <person name="Kumar D."/>
            <person name="Ravi V."/>
            <person name="Vij S."/>
            <person name="Kapur A."/>
            <person name="Khurana P."/>
            <person name="Khurana P."/>
            <person name="Khurana J.P."/>
            <person name="Tyagi A.K."/>
            <person name="Gaikwad K."/>
            <person name="Singh A."/>
            <person name="Dalal V."/>
            <person name="Srivastava S."/>
            <person name="Dixit A."/>
            <person name="Pal A.K."/>
            <person name="Ghazi I.A."/>
            <person name="Yadav M."/>
            <person name="Pandit A."/>
            <person name="Bhargava A."/>
            <person name="Sureshbabu K."/>
            <person name="Batra K."/>
            <person name="Sharma T.R."/>
            <person name="Mohapatra T."/>
            <person name="Singh N.K."/>
            <person name="Messing J."/>
            <person name="Nelson A.B."/>
            <person name="Fuks G."/>
            <person name="Kavchok S."/>
            <person name="Keizer G."/>
            <person name="Linton E."/>
            <person name="Llaca V."/>
            <person name="Song R."/>
            <person name="Tanyolac B."/>
            <person name="Young S."/>
            <person name="Ho-Il K."/>
            <person name="Hahn J.H."/>
            <person name="Sangsakoo G."/>
            <person name="Vanavichit A."/>
            <person name="de Mattos Luiz.A.T."/>
            <person name="Zimmer P.D."/>
            <person name="Malone G."/>
            <person name="Dellagostin O."/>
            <person name="de Oliveira A.C."/>
            <person name="Bevan M."/>
            <person name="Bancroft I."/>
            <person name="Minx P."/>
            <person name="Cordum H."/>
            <person name="Wilson R."/>
            <person name="Cheng Z."/>
            <person name="Jin W."/>
            <person name="Jiang J."/>
            <person name="Leong S.A."/>
            <person name="Iwama H."/>
            <person name="Gojobori T."/>
            <person name="Itoh T."/>
            <person name="Niimura Y."/>
            <person name="Fujii Y."/>
            <person name="Habara T."/>
            <person name="Sakai H."/>
            <person name="Sato Y."/>
            <person name="Wilson G."/>
            <person name="Kumar K."/>
            <person name="McCouch S."/>
            <person name="Juretic N."/>
            <person name="Hoen D."/>
            <person name="Wright S."/>
            <person name="Bruskiewich R."/>
            <person name="Bureau T."/>
            <person name="Miyao A."/>
            <person name="Hirochika H."/>
            <person name="Nishikawa T."/>
            <person name="Kadowaki K."/>
            <person name="Sugiura M."/>
            <person name="Burr B."/>
            <person name="Sasaki T."/>
        </authorList>
    </citation>
    <scope>NUCLEOTIDE SEQUENCE [LARGE SCALE GENOMIC DNA]</scope>
    <source>
        <strain evidence="2">cv. Nipponbare</strain>
    </source>
</reference>
<dbReference type="Proteomes" id="UP000000763">
    <property type="component" value="Chromosome 4"/>
</dbReference>
<accession>Q7XVI6</accession>
<reference evidence="2" key="2">
    <citation type="journal article" date="2008" name="Nucleic Acids Res.">
        <title>The rice annotation project database (RAP-DB): 2008 update.</title>
        <authorList>
            <consortium name="The rice annotation project (RAP)"/>
        </authorList>
    </citation>
    <scope>GENOME REANNOTATION</scope>
    <source>
        <strain evidence="2">cv. Nipponbare</strain>
    </source>
</reference>
<evidence type="ECO:0000313" key="2">
    <source>
        <dbReference type="Proteomes" id="UP000000763"/>
    </source>
</evidence>
<dbReference type="EMBL" id="AL606990">
    <property type="protein sequence ID" value="CAD40607.1"/>
    <property type="molecule type" value="Genomic_DNA"/>
</dbReference>
<protein>
    <submittedName>
        <fullName evidence="1">OSJNBb0066J23.12 protein</fullName>
    </submittedName>
</protein>
<organism evidence="1 2">
    <name type="scientific">Oryza sativa subsp. japonica</name>
    <name type="common">Rice</name>
    <dbReference type="NCBI Taxonomy" id="39947"/>
    <lineage>
        <taxon>Eukaryota</taxon>
        <taxon>Viridiplantae</taxon>
        <taxon>Streptophyta</taxon>
        <taxon>Embryophyta</taxon>
        <taxon>Tracheophyta</taxon>
        <taxon>Spermatophyta</taxon>
        <taxon>Magnoliopsida</taxon>
        <taxon>Liliopsida</taxon>
        <taxon>Poales</taxon>
        <taxon>Poaceae</taxon>
        <taxon>BOP clade</taxon>
        <taxon>Oryzoideae</taxon>
        <taxon>Oryzeae</taxon>
        <taxon>Oryzinae</taxon>
        <taxon>Oryza</taxon>
        <taxon>Oryza sativa</taxon>
    </lineage>
</organism>
<evidence type="ECO:0000313" key="1">
    <source>
        <dbReference type="EMBL" id="CAD40607.1"/>
    </source>
</evidence>
<proteinExistence type="predicted"/>
<name>Q7XVI6_ORYSJ</name>
<sequence length="95" mass="10820">MSRIRLINELAKNAKMTRSIGPKFTSLRMGAIEVVTCRNWARPAQPMIRPNNWVWPNPPRLRSMQGSDGRLGLIPNDGWRVLPTFPTVITVILKL</sequence>
<gene>
    <name evidence="1" type="primary">OSJNBb0066J23.12</name>
</gene>